<evidence type="ECO:0000313" key="2">
    <source>
        <dbReference type="Proteomes" id="UP000316778"/>
    </source>
</evidence>
<organism evidence="1 2">
    <name type="scientific">Chitinophaga japonensis</name>
    <name type="common">Flexibacter japonensis</name>
    <dbReference type="NCBI Taxonomy" id="104662"/>
    <lineage>
        <taxon>Bacteria</taxon>
        <taxon>Pseudomonadati</taxon>
        <taxon>Bacteroidota</taxon>
        <taxon>Chitinophagia</taxon>
        <taxon>Chitinophagales</taxon>
        <taxon>Chitinophagaceae</taxon>
        <taxon>Chitinophaga</taxon>
    </lineage>
</organism>
<dbReference type="Proteomes" id="UP000316778">
    <property type="component" value="Unassembled WGS sequence"/>
</dbReference>
<evidence type="ECO:0000313" key="1">
    <source>
        <dbReference type="EMBL" id="TWI87868.1"/>
    </source>
</evidence>
<dbReference type="RefSeq" id="WP_211366148.1">
    <property type="nucleotide sequence ID" value="NZ_BAAAFY010000001.1"/>
</dbReference>
<accession>A0A562T3H6</accession>
<dbReference type="EMBL" id="VLLG01000003">
    <property type="protein sequence ID" value="TWI87868.1"/>
    <property type="molecule type" value="Genomic_DNA"/>
</dbReference>
<reference evidence="1 2" key="1">
    <citation type="journal article" date="2013" name="Stand. Genomic Sci.">
        <title>Genomic Encyclopedia of Type Strains, Phase I: The one thousand microbial genomes (KMG-I) project.</title>
        <authorList>
            <person name="Kyrpides N.C."/>
            <person name="Woyke T."/>
            <person name="Eisen J.A."/>
            <person name="Garrity G."/>
            <person name="Lilburn T.G."/>
            <person name="Beck B.J."/>
            <person name="Whitman W.B."/>
            <person name="Hugenholtz P."/>
            <person name="Klenk H.P."/>
        </authorList>
    </citation>
    <scope>NUCLEOTIDE SEQUENCE [LARGE SCALE GENOMIC DNA]</scope>
    <source>
        <strain evidence="1 2">DSM 13484</strain>
    </source>
</reference>
<comment type="caution">
    <text evidence="1">The sequence shown here is derived from an EMBL/GenBank/DDBJ whole genome shotgun (WGS) entry which is preliminary data.</text>
</comment>
<keyword evidence="2" id="KW-1185">Reference proteome</keyword>
<protein>
    <submittedName>
        <fullName evidence="1">N-ethylmaleimide reductase</fullName>
    </submittedName>
</protein>
<name>A0A562T3H6_CHIJA</name>
<sequence length="71" mass="7874">MKQLLLPYRKARLALKNHLVMAPMTRSRTIHNIPNDLMALYGAIGSAFGNTLILNGGTKNYSRPMPAIISH</sequence>
<dbReference type="AlphaFoldDB" id="A0A562T3H6"/>
<dbReference type="InterPro" id="IPR013785">
    <property type="entry name" value="Aldolase_TIM"/>
</dbReference>
<gene>
    <name evidence="1" type="ORF">LX66_1942</name>
</gene>
<proteinExistence type="predicted"/>
<dbReference type="SUPFAM" id="SSF51395">
    <property type="entry name" value="FMN-linked oxidoreductases"/>
    <property type="match status" value="1"/>
</dbReference>
<dbReference type="Gene3D" id="3.20.20.70">
    <property type="entry name" value="Aldolase class I"/>
    <property type="match status" value="1"/>
</dbReference>